<keyword evidence="1" id="KW-0614">Plasmid</keyword>
<dbReference type="EMBL" id="CP001920">
    <property type="protein sequence ID" value="ADF65083.1"/>
    <property type="molecule type" value="Genomic_DNA"/>
</dbReference>
<accession>A0A0H3CV88</accession>
<gene>
    <name evidence="1" type="ordered locus">ECL_B121</name>
</gene>
<dbReference type="Proteomes" id="UP000002363">
    <property type="component" value="Plasmid pECL_B"/>
</dbReference>
<proteinExistence type="predicted"/>
<sequence length="65" mass="7398">MNEQTLAIIALYPNLKEGVTVAPDVVAHGSARVEIREKGHLHWRAFDFEPGFYEALEKNLKYVSK</sequence>
<dbReference type="AlphaFoldDB" id="A0A0H3CV88"/>
<evidence type="ECO:0000313" key="1">
    <source>
        <dbReference type="EMBL" id="ADF65083.1"/>
    </source>
</evidence>
<dbReference type="HOGENOM" id="CLU_2842906_0_0_6"/>
<dbReference type="EnsemblBacteria" id="ADF65083">
    <property type="protein sequence ID" value="ADF65083"/>
    <property type="gene ID" value="ECL_B121"/>
</dbReference>
<protein>
    <submittedName>
        <fullName evidence="1">Uncharacterized protein</fullName>
    </submittedName>
</protein>
<organism evidence="1 2">
    <name type="scientific">Enterobacter cloacae subsp. cloacae (strain ATCC 13047 / DSM 30054 / NBRC 13535 / NCTC 10005 / WDCM 00083 / NCDC 279-56)</name>
    <dbReference type="NCBI Taxonomy" id="716541"/>
    <lineage>
        <taxon>Bacteria</taxon>
        <taxon>Pseudomonadati</taxon>
        <taxon>Pseudomonadota</taxon>
        <taxon>Gammaproteobacteria</taxon>
        <taxon>Enterobacterales</taxon>
        <taxon>Enterobacteriaceae</taxon>
        <taxon>Enterobacter</taxon>
        <taxon>Enterobacter cloacae complex</taxon>
    </lineage>
</organism>
<reference evidence="1 2" key="1">
    <citation type="journal article" date="2010" name="J. Bacteriol.">
        <title>Complete genome sequence of Enterobacter cloacae subsp. cloacae type strain ATCC 13047.</title>
        <authorList>
            <person name="Ren Y."/>
            <person name="Ren Y."/>
            <person name="Zhou Z."/>
            <person name="Guo X."/>
            <person name="Li Y."/>
            <person name="Feng L."/>
            <person name="Wang L."/>
        </authorList>
    </citation>
    <scope>NUCLEOTIDE SEQUENCE [LARGE SCALE GENOMIC DNA]</scope>
    <source>
        <strain evidence="2">ATCC 13047 / DSM 30054 / NBRC 13535 / NCTC 10005 / WDCM 00083 / NCDC 279-56</strain>
        <plasmid evidence="1">pECL_B</plasmid>
    </source>
</reference>
<dbReference type="KEGG" id="enc:ECL_B121"/>
<keyword evidence="2" id="KW-1185">Reference proteome</keyword>
<name>A0A0H3CV88_ENTCC</name>
<geneLocation type="plasmid" evidence="1 2">
    <name>pECL_B</name>
</geneLocation>
<evidence type="ECO:0000313" key="2">
    <source>
        <dbReference type="Proteomes" id="UP000002363"/>
    </source>
</evidence>
<dbReference type="RefSeq" id="WP_013087391.1">
    <property type="nucleotide sequence ID" value="NC_014108.1"/>
</dbReference>